<feature type="binding site" evidence="9">
    <location>
        <position position="128"/>
    </location>
    <ligand>
        <name>(6S)-5-formyl-5,6,7,8-tetrahydrofolate</name>
        <dbReference type="ChEBI" id="CHEBI:57457"/>
    </ligand>
</feature>
<dbReference type="EMBL" id="CAAHFG010000003">
    <property type="protein sequence ID" value="VGO16564.1"/>
    <property type="molecule type" value="Genomic_DNA"/>
</dbReference>
<dbReference type="NCBIfam" id="TIGR00450">
    <property type="entry name" value="mnmE_trmE_thdF"/>
    <property type="match status" value="1"/>
</dbReference>
<dbReference type="PANTHER" id="PTHR42714">
    <property type="entry name" value="TRNA MODIFICATION GTPASE GTPBP3"/>
    <property type="match status" value="1"/>
</dbReference>
<dbReference type="RefSeq" id="WP_168442597.1">
    <property type="nucleotide sequence ID" value="NZ_CAAHFG010000003.1"/>
</dbReference>
<dbReference type="GO" id="GO:0002098">
    <property type="term" value="P:tRNA wobble uridine modification"/>
    <property type="evidence" value="ECO:0007669"/>
    <property type="project" value="TreeGrafter"/>
</dbReference>
<dbReference type="NCBIfam" id="NF003661">
    <property type="entry name" value="PRK05291.1-3"/>
    <property type="match status" value="1"/>
</dbReference>
<dbReference type="GO" id="GO:0046872">
    <property type="term" value="F:metal ion binding"/>
    <property type="evidence" value="ECO:0007669"/>
    <property type="project" value="UniProtKB-KW"/>
</dbReference>
<evidence type="ECO:0000313" key="13">
    <source>
        <dbReference type="Proteomes" id="UP000366872"/>
    </source>
</evidence>
<keyword evidence="9" id="KW-0963">Cytoplasm</keyword>
<dbReference type="Pfam" id="PF10396">
    <property type="entry name" value="TrmE_N"/>
    <property type="match status" value="1"/>
</dbReference>
<dbReference type="GO" id="GO:0003924">
    <property type="term" value="F:GTPase activity"/>
    <property type="evidence" value="ECO:0007669"/>
    <property type="project" value="UniProtKB-UniRule"/>
</dbReference>
<keyword evidence="7 9" id="KW-0630">Potassium</keyword>
<evidence type="ECO:0000256" key="10">
    <source>
        <dbReference type="RuleBase" id="RU003313"/>
    </source>
</evidence>
<dbReference type="EC" id="3.6.-.-" evidence="9"/>
<proteinExistence type="inferred from homology"/>
<accession>A0A6C2UB32</accession>
<dbReference type="HAMAP" id="MF_00379">
    <property type="entry name" value="GTPase_MnmE"/>
    <property type="match status" value="1"/>
</dbReference>
<keyword evidence="6 9" id="KW-0460">Magnesium</keyword>
<dbReference type="Pfam" id="PF12631">
    <property type="entry name" value="MnmE_helical"/>
    <property type="match status" value="1"/>
</dbReference>
<comment type="cofactor">
    <cofactor evidence="9">
        <name>K(+)</name>
        <dbReference type="ChEBI" id="CHEBI:29103"/>
    </cofactor>
    <text evidence="9">Binds 1 potassium ion per subunit.</text>
</comment>
<evidence type="ECO:0000256" key="9">
    <source>
        <dbReference type="HAMAP-Rule" id="MF_00379"/>
    </source>
</evidence>
<dbReference type="NCBIfam" id="TIGR00231">
    <property type="entry name" value="small_GTP"/>
    <property type="match status" value="1"/>
</dbReference>
<comment type="subunit">
    <text evidence="9">Homodimer. Heterotetramer of two MnmE and two MnmG subunits.</text>
</comment>
<keyword evidence="4 9" id="KW-0547">Nucleotide-binding</keyword>
<feature type="binding site" evidence="9">
    <location>
        <begin position="234"/>
        <end position="239"/>
    </location>
    <ligand>
        <name>GTP</name>
        <dbReference type="ChEBI" id="CHEBI:37565"/>
    </ligand>
</feature>
<dbReference type="InterPro" id="IPR031168">
    <property type="entry name" value="G_TrmE"/>
</dbReference>
<keyword evidence="2 9" id="KW-0819">tRNA processing</keyword>
<comment type="subcellular location">
    <subcellularLocation>
        <location evidence="9">Cytoplasm</location>
    </subcellularLocation>
</comment>
<keyword evidence="3 9" id="KW-0479">Metal-binding</keyword>
<evidence type="ECO:0000256" key="6">
    <source>
        <dbReference type="ARBA" id="ARBA00022842"/>
    </source>
</evidence>
<evidence type="ECO:0000256" key="5">
    <source>
        <dbReference type="ARBA" id="ARBA00022801"/>
    </source>
</evidence>
<dbReference type="InterPro" id="IPR027266">
    <property type="entry name" value="TrmE/GcvT-like"/>
</dbReference>
<dbReference type="InterPro" id="IPR025867">
    <property type="entry name" value="MnmE_helical"/>
</dbReference>
<dbReference type="PROSITE" id="PS51709">
    <property type="entry name" value="G_TRME"/>
    <property type="match status" value="1"/>
</dbReference>
<dbReference type="AlphaFoldDB" id="A0A6C2UB32"/>
<dbReference type="InterPro" id="IPR027368">
    <property type="entry name" value="MnmE_dom2"/>
</dbReference>
<keyword evidence="13" id="KW-1185">Reference proteome</keyword>
<dbReference type="SUPFAM" id="SSF52540">
    <property type="entry name" value="P-loop containing nucleoside triphosphate hydrolases"/>
    <property type="match status" value="1"/>
</dbReference>
<dbReference type="InterPro" id="IPR018948">
    <property type="entry name" value="GTP-bd_TrmE_N"/>
</dbReference>
<evidence type="ECO:0000256" key="1">
    <source>
        <dbReference type="ARBA" id="ARBA00011043"/>
    </source>
</evidence>
<dbReference type="CDD" id="cd04164">
    <property type="entry name" value="trmE"/>
    <property type="match status" value="1"/>
</dbReference>
<dbReference type="Pfam" id="PF01926">
    <property type="entry name" value="MMR_HSR1"/>
    <property type="match status" value="1"/>
</dbReference>
<evidence type="ECO:0000259" key="11">
    <source>
        <dbReference type="PROSITE" id="PS51709"/>
    </source>
</evidence>
<comment type="caution">
    <text evidence="9">Lacks conserved residue(s) required for the propagation of feature annotation.</text>
</comment>
<evidence type="ECO:0000256" key="7">
    <source>
        <dbReference type="ARBA" id="ARBA00022958"/>
    </source>
</evidence>
<evidence type="ECO:0000256" key="2">
    <source>
        <dbReference type="ARBA" id="ARBA00022694"/>
    </source>
</evidence>
<dbReference type="GO" id="GO:0042802">
    <property type="term" value="F:identical protein binding"/>
    <property type="evidence" value="ECO:0007669"/>
    <property type="project" value="UniProtKB-ARBA"/>
</dbReference>
<feature type="binding site" evidence="9">
    <location>
        <begin position="253"/>
        <end position="259"/>
    </location>
    <ligand>
        <name>GTP</name>
        <dbReference type="ChEBI" id="CHEBI:37565"/>
    </ligand>
</feature>
<dbReference type="InterPro" id="IPR027417">
    <property type="entry name" value="P-loop_NTPase"/>
</dbReference>
<organism evidence="12 13">
    <name type="scientific">Pontiella desulfatans</name>
    <dbReference type="NCBI Taxonomy" id="2750659"/>
    <lineage>
        <taxon>Bacteria</taxon>
        <taxon>Pseudomonadati</taxon>
        <taxon>Kiritimatiellota</taxon>
        <taxon>Kiritimatiellia</taxon>
        <taxon>Kiritimatiellales</taxon>
        <taxon>Pontiellaceae</taxon>
        <taxon>Pontiella</taxon>
    </lineage>
</organism>
<dbReference type="CDD" id="cd14858">
    <property type="entry name" value="TrmE_N"/>
    <property type="match status" value="1"/>
</dbReference>
<dbReference type="InterPro" id="IPR005225">
    <property type="entry name" value="Small_GTP-bd"/>
</dbReference>
<dbReference type="Gene3D" id="3.30.1360.120">
    <property type="entry name" value="Probable tRNA modification gtpase trme, domain 1"/>
    <property type="match status" value="1"/>
</dbReference>
<reference evidence="12 13" key="1">
    <citation type="submission" date="2019-04" db="EMBL/GenBank/DDBJ databases">
        <authorList>
            <person name="Van Vliet M D."/>
        </authorList>
    </citation>
    <scope>NUCLEOTIDE SEQUENCE [LARGE SCALE GENOMIC DNA]</scope>
    <source>
        <strain evidence="12 13">F1</strain>
    </source>
</reference>
<evidence type="ECO:0000256" key="3">
    <source>
        <dbReference type="ARBA" id="ARBA00022723"/>
    </source>
</evidence>
<evidence type="ECO:0000256" key="4">
    <source>
        <dbReference type="ARBA" id="ARBA00022741"/>
    </source>
</evidence>
<feature type="binding site" evidence="9">
    <location>
        <position position="25"/>
    </location>
    <ligand>
        <name>(6S)-5-formyl-5,6,7,8-tetrahydrofolate</name>
        <dbReference type="ChEBI" id="CHEBI:57457"/>
    </ligand>
</feature>
<dbReference type="InterPro" id="IPR006073">
    <property type="entry name" value="GTP-bd"/>
</dbReference>
<comment type="function">
    <text evidence="9">Exhibits a very high intrinsic GTPase hydrolysis rate. Involved in the addition of a carboxymethylaminomethyl (cmnm) group at the wobble position (U34) of certain tRNAs, forming tRNA-cmnm(5)s(2)U34.</text>
</comment>
<dbReference type="InterPro" id="IPR004520">
    <property type="entry name" value="GTPase_MnmE"/>
</dbReference>
<keyword evidence="5 9" id="KW-0378">Hydrolase</keyword>
<dbReference type="Gene3D" id="1.20.120.430">
    <property type="entry name" value="tRNA modification GTPase MnmE domain 2"/>
    <property type="match status" value="1"/>
</dbReference>
<dbReference type="PANTHER" id="PTHR42714:SF2">
    <property type="entry name" value="TRNA MODIFICATION GTPASE GTPBP3, MITOCHONDRIAL"/>
    <property type="match status" value="1"/>
</dbReference>
<sequence>MSLYNPDTIAAIATPPGEGGVGIVRISGPDVWRIADKLFRPMDKAPVSGRDHGTFAYGKVVEAGGGEIDTGLALVMRAPRSYTCEDVVEIQGHGGAVGMRRILRRALEAGARMAEPGEFTKRAFLNGRIDLLQAEGIFDLIRARSDRAASAALEQMEGKLSREFDAIYEAFLEVAANLETTLDFVEDELPDDVFSGIARLMDTTFVSLDELLDTWDEGRLLREGARVVILGRPNAGKSTLLNALLGFNRAIVSSTAGTTRDTIEEGFVLDGIPLRIIDTAGLRETDCEIEAEGIRRAEAHSEEAHLSLYLLDASQPLHEEDRSRLEKLVPERSVIILNKVDQGRRIARLPNPESRTVEASLISGTGISELKQAMAETLEQGADLQAPPHAVISERHRHLLIEAHLEAKQARAFLSENVEENAVLAAEHLRSALEFLGQVTGRAYHEELLDNIFSRFCIGK</sequence>
<dbReference type="Proteomes" id="UP000366872">
    <property type="component" value="Unassembled WGS sequence"/>
</dbReference>
<feature type="binding site" evidence="9">
    <location>
        <begin position="278"/>
        <end position="281"/>
    </location>
    <ligand>
        <name>GTP</name>
        <dbReference type="ChEBI" id="CHEBI:37565"/>
    </ligand>
</feature>
<dbReference type="FunFam" id="3.30.1360.120:FF:000003">
    <property type="entry name" value="tRNA modification GTPase MnmE"/>
    <property type="match status" value="1"/>
</dbReference>
<feature type="binding site" evidence="9">
    <location>
        <position position="238"/>
    </location>
    <ligand>
        <name>Mg(2+)</name>
        <dbReference type="ChEBI" id="CHEBI:18420"/>
    </ligand>
</feature>
<evidence type="ECO:0000313" key="12">
    <source>
        <dbReference type="EMBL" id="VGO16564.1"/>
    </source>
</evidence>
<feature type="domain" description="TrmE-type G" evidence="11">
    <location>
        <begin position="224"/>
        <end position="379"/>
    </location>
</feature>
<dbReference type="GO" id="GO:0005829">
    <property type="term" value="C:cytosol"/>
    <property type="evidence" value="ECO:0007669"/>
    <property type="project" value="TreeGrafter"/>
</dbReference>
<feature type="binding site" evidence="9">
    <location>
        <position position="460"/>
    </location>
    <ligand>
        <name>(6S)-5-formyl-5,6,7,8-tetrahydrofolate</name>
        <dbReference type="ChEBI" id="CHEBI:57457"/>
    </ligand>
</feature>
<protein>
    <recommendedName>
        <fullName evidence="9">tRNA modification GTPase MnmE</fullName>
        <ecNumber evidence="9">3.6.-.-</ecNumber>
    </recommendedName>
</protein>
<dbReference type="GO" id="GO:0005525">
    <property type="term" value="F:GTP binding"/>
    <property type="evidence" value="ECO:0007669"/>
    <property type="project" value="UniProtKB-UniRule"/>
</dbReference>
<evidence type="ECO:0000256" key="8">
    <source>
        <dbReference type="ARBA" id="ARBA00023134"/>
    </source>
</evidence>
<keyword evidence="8 9" id="KW-0342">GTP-binding</keyword>
<feature type="binding site" evidence="9">
    <location>
        <position position="89"/>
    </location>
    <ligand>
        <name>(6S)-5-formyl-5,6,7,8-tetrahydrofolate</name>
        <dbReference type="ChEBI" id="CHEBI:57457"/>
    </ligand>
</feature>
<gene>
    <name evidence="12" type="primary">mnmE_2</name>
    <name evidence="9" type="synonym">mnmE</name>
    <name evidence="9" type="synonym">trmE</name>
    <name evidence="12" type="ORF">PDESU_05155</name>
</gene>
<feature type="binding site" evidence="9">
    <location>
        <position position="259"/>
    </location>
    <ligand>
        <name>Mg(2+)</name>
        <dbReference type="ChEBI" id="CHEBI:18420"/>
    </ligand>
</feature>
<comment type="similarity">
    <text evidence="1 9 10">Belongs to the TRAFAC class TrmE-Era-EngA-EngB-Septin-like GTPase superfamily. TrmE GTPase family.</text>
</comment>
<dbReference type="Gene3D" id="3.40.50.300">
    <property type="entry name" value="P-loop containing nucleotide triphosphate hydrolases"/>
    <property type="match status" value="1"/>
</dbReference>
<name>A0A6C2UB32_PONDE</name>
<dbReference type="GO" id="GO:0030488">
    <property type="term" value="P:tRNA methylation"/>
    <property type="evidence" value="ECO:0007669"/>
    <property type="project" value="TreeGrafter"/>
</dbReference>